<evidence type="ECO:0000256" key="1">
    <source>
        <dbReference type="ARBA" id="ARBA00022737"/>
    </source>
</evidence>
<organism evidence="4 5">
    <name type="scientific">Lysobacter capsici AZ78</name>
    <dbReference type="NCBI Taxonomy" id="1444315"/>
    <lineage>
        <taxon>Bacteria</taxon>
        <taxon>Pseudomonadati</taxon>
        <taxon>Pseudomonadota</taxon>
        <taxon>Gammaproteobacteria</taxon>
        <taxon>Lysobacterales</taxon>
        <taxon>Lysobacteraceae</taxon>
        <taxon>Lysobacter</taxon>
    </lineage>
</organism>
<evidence type="ECO:0000256" key="2">
    <source>
        <dbReference type="ARBA" id="ARBA00022803"/>
    </source>
</evidence>
<dbReference type="EMBL" id="JAJA02000001">
    <property type="protein sequence ID" value="KWS06717.1"/>
    <property type="molecule type" value="Genomic_DNA"/>
</dbReference>
<accession>A0A108UCQ2</accession>
<feature type="transmembrane region" description="Helical" evidence="3">
    <location>
        <begin position="133"/>
        <end position="151"/>
    </location>
</feature>
<keyword evidence="1" id="KW-0677">Repeat</keyword>
<comment type="caution">
    <text evidence="4">The sequence shown here is derived from an EMBL/GenBank/DDBJ whole genome shotgun (WGS) entry which is preliminary data.</text>
</comment>
<dbReference type="PANTHER" id="PTHR44227">
    <property type="match status" value="1"/>
</dbReference>
<keyword evidence="2" id="KW-0802">TPR repeat</keyword>
<feature type="transmembrane region" description="Helical" evidence="3">
    <location>
        <begin position="163"/>
        <end position="180"/>
    </location>
</feature>
<feature type="transmembrane region" description="Helical" evidence="3">
    <location>
        <begin position="103"/>
        <end position="121"/>
    </location>
</feature>
<keyword evidence="5" id="KW-1185">Reference proteome</keyword>
<gene>
    <name evidence="4" type="ORF">AZ78_4274</name>
</gene>
<dbReference type="InterPro" id="IPR052346">
    <property type="entry name" value="O-mannosyl-transferase_TMTC"/>
</dbReference>
<feature type="transmembrane region" description="Helical" evidence="3">
    <location>
        <begin position="186"/>
        <end position="202"/>
    </location>
</feature>
<keyword evidence="3" id="KW-1133">Transmembrane helix</keyword>
<feature type="transmembrane region" description="Helical" evidence="3">
    <location>
        <begin position="74"/>
        <end position="91"/>
    </location>
</feature>
<feature type="transmembrane region" description="Helical" evidence="3">
    <location>
        <begin position="209"/>
        <end position="231"/>
    </location>
</feature>
<dbReference type="Proteomes" id="UP000023435">
    <property type="component" value="Unassembled WGS sequence"/>
</dbReference>
<proteinExistence type="predicted"/>
<evidence type="ECO:0000313" key="4">
    <source>
        <dbReference type="EMBL" id="KWS06717.1"/>
    </source>
</evidence>
<dbReference type="AlphaFoldDB" id="A0A108UCQ2"/>
<name>A0A108UCQ2_9GAMM</name>
<keyword evidence="3" id="KW-0472">Membrane</keyword>
<feature type="transmembrane region" description="Helical" evidence="3">
    <location>
        <begin position="374"/>
        <end position="392"/>
    </location>
</feature>
<protein>
    <submittedName>
        <fullName evidence="4">TPR-repeat-containing protein</fullName>
    </submittedName>
</protein>
<keyword evidence="3" id="KW-0812">Transmembrane</keyword>
<evidence type="ECO:0000313" key="5">
    <source>
        <dbReference type="Proteomes" id="UP000023435"/>
    </source>
</evidence>
<feature type="transmembrane region" description="Helical" evidence="3">
    <location>
        <begin position="292"/>
        <end position="309"/>
    </location>
</feature>
<dbReference type="PANTHER" id="PTHR44227:SF3">
    <property type="entry name" value="PROTEIN O-MANNOSYL-TRANSFERASE TMTC4"/>
    <property type="match status" value="1"/>
</dbReference>
<evidence type="ECO:0000256" key="3">
    <source>
        <dbReference type="SAM" id="Phobius"/>
    </source>
</evidence>
<feature type="transmembrane region" description="Helical" evidence="3">
    <location>
        <begin position="316"/>
        <end position="339"/>
    </location>
</feature>
<feature type="transmembrane region" description="Helical" evidence="3">
    <location>
        <begin position="345"/>
        <end position="362"/>
    </location>
</feature>
<reference evidence="4 5" key="1">
    <citation type="journal article" date="2014" name="Genome Announc.">
        <title>Draft Genome Sequence of Lysobacter capsici AZ78, a Bacterium Antagonistic to Plant-Pathogenic Oomycetes.</title>
        <authorList>
            <person name="Puopolo G."/>
            <person name="Sonego P."/>
            <person name="Engelen K."/>
            <person name="Pertot I."/>
        </authorList>
    </citation>
    <scope>NUCLEOTIDE SEQUENCE [LARGE SCALE GENOMIC DNA]</scope>
    <source>
        <strain evidence="4 5">AZ78</strain>
    </source>
</reference>
<sequence>MLATVLIYSAGLDGPYLFDDTFNLMPVRQWAAGRLGWNEVMFGNVSGVLGRPVSMASFMLSAAVGNATPLDFKLGNLLIHIACAALIYLLLRRLFLQGSTTRSIGVTTAGLLTALWLLHPLHVSTVLYAVQRMAQLSSLFVLAALLAYLQGRSALDAHARAKAYVWLFAGFPLFWLLGLLSKENAAVAPALCLVVELAYFQRSPESRRALAGFYGLTLITPALIALMVLIVKPSALLAGYAIRDFDMTERLLSQARALLDYLGMLIVPRGERMGVFTDDFAVSHGLLSPPSTLVALLALATISAIVIALRRRSPHLFAGWFFFLVAHAVESTVLPLELYFEHRNYLPSVGLLLMVAGLLSLLRESLRTTGVYRYGMSMAALVAAALLASITWQQAGIWRSKEAIVEQAVRNHPGSLRAVQAKMIAAINRRRYEQAAALILPMSRSADARTRLLSHLDMISISCLAGRPADPAWLQRSVADARPKLTIAEIQSVALLMQVSRDDGCRGLTQQRIADAIVAIADAATAQSDDIWPKAQLRYAAALIYGRIGQWPQALPQARLAAQPKAQTEVSALLIQALAHNGQRTEADRQLQLLSGRIRPDDKPGQAALKTAREAIEASAQTTLPNQETNPS</sequence>